<organism evidence="2 3">
    <name type="scientific">Trichonephila inaurata madagascariensis</name>
    <dbReference type="NCBI Taxonomy" id="2747483"/>
    <lineage>
        <taxon>Eukaryota</taxon>
        <taxon>Metazoa</taxon>
        <taxon>Ecdysozoa</taxon>
        <taxon>Arthropoda</taxon>
        <taxon>Chelicerata</taxon>
        <taxon>Arachnida</taxon>
        <taxon>Araneae</taxon>
        <taxon>Araneomorphae</taxon>
        <taxon>Entelegynae</taxon>
        <taxon>Araneoidea</taxon>
        <taxon>Nephilidae</taxon>
        <taxon>Trichonephila</taxon>
        <taxon>Trichonephila inaurata</taxon>
    </lineage>
</organism>
<protein>
    <submittedName>
        <fullName evidence="2">Uncharacterized protein</fullName>
    </submittedName>
</protein>
<gene>
    <name evidence="2" type="primary">AVEN_117968_1</name>
    <name evidence="2" type="ORF">TNIN_242141</name>
</gene>
<keyword evidence="3" id="KW-1185">Reference proteome</keyword>
<dbReference type="AlphaFoldDB" id="A0A8X7CFX9"/>
<reference evidence="2" key="1">
    <citation type="submission" date="2020-08" db="EMBL/GenBank/DDBJ databases">
        <title>Multicomponent nature underlies the extraordinary mechanical properties of spider dragline silk.</title>
        <authorList>
            <person name="Kono N."/>
            <person name="Nakamura H."/>
            <person name="Mori M."/>
            <person name="Yoshida Y."/>
            <person name="Ohtoshi R."/>
            <person name="Malay A.D."/>
            <person name="Moran D.A.P."/>
            <person name="Tomita M."/>
            <person name="Numata K."/>
            <person name="Arakawa K."/>
        </authorList>
    </citation>
    <scope>NUCLEOTIDE SEQUENCE</scope>
</reference>
<evidence type="ECO:0000256" key="1">
    <source>
        <dbReference type="SAM" id="SignalP"/>
    </source>
</evidence>
<dbReference type="EMBL" id="BMAV01015487">
    <property type="protein sequence ID" value="GFY65016.1"/>
    <property type="molecule type" value="Genomic_DNA"/>
</dbReference>
<evidence type="ECO:0000313" key="3">
    <source>
        <dbReference type="Proteomes" id="UP000886998"/>
    </source>
</evidence>
<dbReference type="OrthoDB" id="6435471at2759"/>
<comment type="caution">
    <text evidence="2">The sequence shown here is derived from an EMBL/GenBank/DDBJ whole genome shotgun (WGS) entry which is preliminary data.</text>
</comment>
<name>A0A8X7CFX9_9ARAC</name>
<dbReference type="Proteomes" id="UP000886998">
    <property type="component" value="Unassembled WGS sequence"/>
</dbReference>
<feature type="signal peptide" evidence="1">
    <location>
        <begin position="1"/>
        <end position="24"/>
    </location>
</feature>
<proteinExistence type="predicted"/>
<sequence>MTHVFQKLLLIFTTTILLQTTSIAGNGHPYPLPTPLGGMPPPPYFRFEDPLLAQFWDVYSYKGPLEQEPIPGGFFQPEEFYFQTRLPQVEDEAYRRYRDYFFRRYGTNFVD</sequence>
<evidence type="ECO:0000313" key="2">
    <source>
        <dbReference type="EMBL" id="GFY65016.1"/>
    </source>
</evidence>
<keyword evidence="1" id="KW-0732">Signal</keyword>
<accession>A0A8X7CFX9</accession>
<feature type="chain" id="PRO_5036492821" evidence="1">
    <location>
        <begin position="25"/>
        <end position="111"/>
    </location>
</feature>